<comment type="caution">
    <text evidence="1">The sequence shown here is derived from an EMBL/GenBank/DDBJ whole genome shotgun (WGS) entry which is preliminary data.</text>
</comment>
<dbReference type="Proteomes" id="UP000249915">
    <property type="component" value="Unassembled WGS sequence"/>
</dbReference>
<reference evidence="1 2" key="1">
    <citation type="submission" date="2016-07" db="EMBL/GenBank/DDBJ databases">
        <title>Draft genome sequence of Prauserella muralis DSM 45305, isolated from a mould-covered wall in an indoor environment.</title>
        <authorList>
            <person name="Ruckert C."/>
            <person name="Albersmeier A."/>
            <person name="Jiang C.-L."/>
            <person name="Jiang Y."/>
            <person name="Kalinowski J."/>
            <person name="Schneider O."/>
            <person name="Winkler A."/>
            <person name="Zotchev S.B."/>
        </authorList>
    </citation>
    <scope>NUCLEOTIDE SEQUENCE [LARGE SCALE GENOMIC DNA]</scope>
    <source>
        <strain evidence="1 2">DSM 45305</strain>
    </source>
</reference>
<organism evidence="1 2">
    <name type="scientific">Prauserella muralis</name>
    <dbReference type="NCBI Taxonomy" id="588067"/>
    <lineage>
        <taxon>Bacteria</taxon>
        <taxon>Bacillati</taxon>
        <taxon>Actinomycetota</taxon>
        <taxon>Actinomycetes</taxon>
        <taxon>Pseudonocardiales</taxon>
        <taxon>Pseudonocardiaceae</taxon>
        <taxon>Prauserella</taxon>
    </lineage>
</organism>
<dbReference type="EMBL" id="MASW01000001">
    <property type="protein sequence ID" value="PXY30965.1"/>
    <property type="molecule type" value="Genomic_DNA"/>
</dbReference>
<protein>
    <submittedName>
        <fullName evidence="1">Uncharacterized protein</fullName>
    </submittedName>
</protein>
<dbReference type="GO" id="GO:0020037">
    <property type="term" value="F:heme binding"/>
    <property type="evidence" value="ECO:0007669"/>
    <property type="project" value="InterPro"/>
</dbReference>
<dbReference type="InterPro" id="IPR017972">
    <property type="entry name" value="Cyt_P450_CS"/>
</dbReference>
<name>A0A2V4B6E1_9PSEU</name>
<dbReference type="OrthoDB" id="5006855at2"/>
<proteinExistence type="predicted"/>
<keyword evidence="2" id="KW-1185">Reference proteome</keyword>
<accession>A0A2V4B6E1</accession>
<dbReference type="SUPFAM" id="SSF48264">
    <property type="entry name" value="Cytochrome P450"/>
    <property type="match status" value="1"/>
</dbReference>
<dbReference type="PROSITE" id="PS00086">
    <property type="entry name" value="CYTOCHROME_P450"/>
    <property type="match status" value="1"/>
</dbReference>
<dbReference type="GO" id="GO:0005506">
    <property type="term" value="F:iron ion binding"/>
    <property type="evidence" value="ECO:0007669"/>
    <property type="project" value="InterPro"/>
</dbReference>
<dbReference type="GO" id="GO:0004497">
    <property type="term" value="F:monooxygenase activity"/>
    <property type="evidence" value="ECO:0007669"/>
    <property type="project" value="InterPro"/>
</dbReference>
<evidence type="ECO:0000313" key="2">
    <source>
        <dbReference type="Proteomes" id="UP000249915"/>
    </source>
</evidence>
<evidence type="ECO:0000313" key="1">
    <source>
        <dbReference type="EMBL" id="PXY30965.1"/>
    </source>
</evidence>
<gene>
    <name evidence="1" type="ORF">BAY60_00595</name>
</gene>
<dbReference type="InterPro" id="IPR036396">
    <property type="entry name" value="Cyt_P450_sf"/>
</dbReference>
<sequence length="218" mass="22408">MTNALTDARFTVPPVPAAQSDMAWLRSAVARFSSGEPHRRRRALAVAELAAVPPATLRASACAAGPWHRDLPVALLAGALGLDVDPGDVVAAARHYQPHTGDGHAADAAVQRLVTACGGIADEHTAARIGLLVQACVATADLAESVLRRPGPVEEVVVLVLREEPPVRATRRVGPDGAEVVVDLAGAGLPFGAGEHACPGREHALALVAGIAEGVRSR</sequence>
<dbReference type="GO" id="GO:0016705">
    <property type="term" value="F:oxidoreductase activity, acting on paired donors, with incorporation or reduction of molecular oxygen"/>
    <property type="evidence" value="ECO:0007669"/>
    <property type="project" value="InterPro"/>
</dbReference>
<dbReference type="AlphaFoldDB" id="A0A2V4B6E1"/>
<dbReference type="RefSeq" id="WP_112278989.1">
    <property type="nucleotide sequence ID" value="NZ_MASW01000001.1"/>
</dbReference>